<sequence>MASDLSQPADGVLEEKFNTDCNFGSYTFGEKYVSWKTQGEFIFFQSKRPHWNWSFAMEILCGRDSYWIKPARGNIIFKNGVKFDTDAKIQLNFGDELSFTKHRNNVSGGLAVFTFKRREYPSNWDKWNKSKHDSGFGCDRCGSEILDFTLHKNKLVFSHLSIGSLKNARLVCKDWNEQAPPILRAKSVVNFALHSNYLTPSLIFLRYVHEMKNATPWPNWKISYPEISAEGRDERKWGVKYIEDFTWFLRSQRGHHVKSLSLCGTISSDLDYGTYLKPVLQLKDTLEELRLDFTMKIFDDDGNEKKYAITGLGSIYLKSLKKFSIELRFDDKPIPLPQFEAPWMKIWAKAINRVDSIVTLGDASFMSRFIQELQSSMGTWSYQRLTEVMLTCKGSDGIKFLTEVNQPLKKMTFTVPLENGNLPDFENLLKKHAPSLELLSFRISTDGMEGKSSFVVNFPGFPKLKELDVNFGTYDDYDDEYCFIENEARLSLAFPCGEDDPDDNSINYEVHLPSICAIVLSPEFNDDAGDFWNTYGGFVDSLLPKEEGQLCKTLQSLEMPTCAENAIETGYLRAARLPEENSKNGKPPVGNISLVPRNRFENLGIGLST</sequence>
<evidence type="ECO:0000313" key="1">
    <source>
        <dbReference type="EMBL" id="OXA54437.1"/>
    </source>
</evidence>
<dbReference type="Proteomes" id="UP000198287">
    <property type="component" value="Unassembled WGS sequence"/>
</dbReference>
<reference evidence="1 2" key="1">
    <citation type="submission" date="2015-12" db="EMBL/GenBank/DDBJ databases">
        <title>The genome of Folsomia candida.</title>
        <authorList>
            <person name="Faddeeva A."/>
            <person name="Derks M.F."/>
            <person name="Anvar Y."/>
            <person name="Smit S."/>
            <person name="Van Straalen N."/>
            <person name="Roelofs D."/>
        </authorList>
    </citation>
    <scope>NUCLEOTIDE SEQUENCE [LARGE SCALE GENOMIC DNA]</scope>
    <source>
        <strain evidence="1 2">VU population</strain>
        <tissue evidence="1">Whole body</tissue>
    </source>
</reference>
<comment type="caution">
    <text evidence="1">The sequence shown here is derived from an EMBL/GenBank/DDBJ whole genome shotgun (WGS) entry which is preliminary data.</text>
</comment>
<protein>
    <submittedName>
        <fullName evidence="1">Uncharacterized protein</fullName>
    </submittedName>
</protein>
<dbReference type="CDD" id="cd09917">
    <property type="entry name" value="F-box_SF"/>
    <property type="match status" value="1"/>
</dbReference>
<dbReference type="AlphaFoldDB" id="A0A226EBN2"/>
<accession>A0A226EBN2</accession>
<proteinExistence type="predicted"/>
<gene>
    <name evidence="1" type="ORF">Fcan01_10514</name>
</gene>
<organism evidence="1 2">
    <name type="scientific">Folsomia candida</name>
    <name type="common">Springtail</name>
    <dbReference type="NCBI Taxonomy" id="158441"/>
    <lineage>
        <taxon>Eukaryota</taxon>
        <taxon>Metazoa</taxon>
        <taxon>Ecdysozoa</taxon>
        <taxon>Arthropoda</taxon>
        <taxon>Hexapoda</taxon>
        <taxon>Collembola</taxon>
        <taxon>Entomobryomorpha</taxon>
        <taxon>Isotomoidea</taxon>
        <taxon>Isotomidae</taxon>
        <taxon>Proisotominae</taxon>
        <taxon>Folsomia</taxon>
    </lineage>
</organism>
<dbReference type="EMBL" id="LNIX01000005">
    <property type="protein sequence ID" value="OXA54437.1"/>
    <property type="molecule type" value="Genomic_DNA"/>
</dbReference>
<keyword evidence="2" id="KW-1185">Reference proteome</keyword>
<name>A0A226EBN2_FOLCA</name>
<evidence type="ECO:0000313" key="2">
    <source>
        <dbReference type="Proteomes" id="UP000198287"/>
    </source>
</evidence>